<dbReference type="SUPFAM" id="SSF46565">
    <property type="entry name" value="Chaperone J-domain"/>
    <property type="match status" value="1"/>
</dbReference>
<dbReference type="EMBL" id="FMXQ01000006">
    <property type="protein sequence ID" value="SDB39521.1"/>
    <property type="molecule type" value="Genomic_DNA"/>
</dbReference>
<sequence>MSMWTWIGEVAEGGAGAVGALFDWVGSVFASIGDTETRRQVAFSVSLIALSAKMAKADGVVTSDEVAAFRRFFVIPPTEERHVARLFDLAKGDVAGFESYANRIVRLFGDERQALEDVVDALFAIAGADGLIHEAELVYLERVAQIFGIDDAAFDRIAARHLVPEGGDPYRILGVERSMTLAEIRTRYRSLASENHPDVLHGRGLPPAAAALAHDRMAAINRAFDQISLERG</sequence>
<dbReference type="Pfam" id="PF00226">
    <property type="entry name" value="DnaJ"/>
    <property type="match status" value="1"/>
</dbReference>
<dbReference type="SUPFAM" id="SSF158682">
    <property type="entry name" value="TerB-like"/>
    <property type="match status" value="1"/>
</dbReference>
<dbReference type="Gene3D" id="1.10.287.110">
    <property type="entry name" value="DnaJ domain"/>
    <property type="match status" value="1"/>
</dbReference>
<protein>
    <submittedName>
        <fullName evidence="2">DnaJ like chaperone protein</fullName>
    </submittedName>
</protein>
<dbReference type="InterPro" id="IPR001623">
    <property type="entry name" value="DnaJ_domain"/>
</dbReference>
<dbReference type="STRING" id="665467.SAMN02982931_02949"/>
<gene>
    <name evidence="2" type="ORF">SAMN02982931_02949</name>
</gene>
<dbReference type="RefSeq" id="WP_090877286.1">
    <property type="nucleotide sequence ID" value="NZ_FMXQ01000006.1"/>
</dbReference>
<name>A0A1G6D363_9HYPH</name>
<dbReference type="Gene3D" id="1.10.3680.10">
    <property type="entry name" value="TerB-like"/>
    <property type="match status" value="1"/>
</dbReference>
<keyword evidence="3" id="KW-1185">Reference proteome</keyword>
<dbReference type="InterPro" id="IPR029024">
    <property type="entry name" value="TerB-like"/>
</dbReference>
<dbReference type="SMART" id="SM00271">
    <property type="entry name" value="DnaJ"/>
    <property type="match status" value="1"/>
</dbReference>
<dbReference type="Pfam" id="PF05099">
    <property type="entry name" value="TerB"/>
    <property type="match status" value="1"/>
</dbReference>
<dbReference type="PROSITE" id="PS50076">
    <property type="entry name" value="DNAJ_2"/>
    <property type="match status" value="1"/>
</dbReference>
<evidence type="ECO:0000313" key="3">
    <source>
        <dbReference type="Proteomes" id="UP000199071"/>
    </source>
</evidence>
<reference evidence="2 3" key="1">
    <citation type="submission" date="2016-10" db="EMBL/GenBank/DDBJ databases">
        <authorList>
            <person name="de Groot N.N."/>
        </authorList>
    </citation>
    <scope>NUCLEOTIDE SEQUENCE [LARGE SCALE GENOMIC DNA]</scope>
    <source>
        <strain evidence="2 3">ATCC 35022</strain>
    </source>
</reference>
<dbReference type="InterPro" id="IPR036869">
    <property type="entry name" value="J_dom_sf"/>
</dbReference>
<evidence type="ECO:0000259" key="1">
    <source>
        <dbReference type="PROSITE" id="PS50076"/>
    </source>
</evidence>
<dbReference type="AlphaFoldDB" id="A0A1G6D363"/>
<feature type="domain" description="J" evidence="1">
    <location>
        <begin position="168"/>
        <end position="232"/>
    </location>
</feature>
<dbReference type="CDD" id="cd07316">
    <property type="entry name" value="terB_like_DjlA"/>
    <property type="match status" value="1"/>
</dbReference>
<proteinExistence type="predicted"/>
<evidence type="ECO:0000313" key="2">
    <source>
        <dbReference type="EMBL" id="SDB39521.1"/>
    </source>
</evidence>
<accession>A0A1G6D363</accession>
<dbReference type="CDD" id="cd06257">
    <property type="entry name" value="DnaJ"/>
    <property type="match status" value="1"/>
</dbReference>
<organism evidence="2 3">
    <name type="scientific">Bauldia litoralis</name>
    <dbReference type="NCBI Taxonomy" id="665467"/>
    <lineage>
        <taxon>Bacteria</taxon>
        <taxon>Pseudomonadati</taxon>
        <taxon>Pseudomonadota</taxon>
        <taxon>Alphaproteobacteria</taxon>
        <taxon>Hyphomicrobiales</taxon>
        <taxon>Kaistiaceae</taxon>
        <taxon>Bauldia</taxon>
    </lineage>
</organism>
<dbReference type="OrthoDB" id="9782583at2"/>
<dbReference type="InterPro" id="IPR007791">
    <property type="entry name" value="DjlA_N"/>
</dbReference>
<dbReference type="Proteomes" id="UP000199071">
    <property type="component" value="Unassembled WGS sequence"/>
</dbReference>